<dbReference type="InterPro" id="IPR052509">
    <property type="entry name" value="Metal_resp_DNA-bind_regulator"/>
</dbReference>
<organism evidence="2 3">
    <name type="scientific">Candidatus Gemmiger excrementipullorum</name>
    <dbReference type="NCBI Taxonomy" id="2838610"/>
    <lineage>
        <taxon>Bacteria</taxon>
        <taxon>Bacillati</taxon>
        <taxon>Bacillota</taxon>
        <taxon>Clostridia</taxon>
        <taxon>Eubacteriales</taxon>
        <taxon>Gemmiger</taxon>
    </lineage>
</organism>
<evidence type="ECO:0000259" key="1">
    <source>
        <dbReference type="Pfam" id="PF03551"/>
    </source>
</evidence>
<dbReference type="EMBL" id="DXEI01000059">
    <property type="protein sequence ID" value="HIX94572.1"/>
    <property type="molecule type" value="Genomic_DNA"/>
</dbReference>
<accession>A0A9D1Y058</accession>
<evidence type="ECO:0000313" key="3">
    <source>
        <dbReference type="Proteomes" id="UP000886751"/>
    </source>
</evidence>
<dbReference type="PANTHER" id="PTHR33169:SF14">
    <property type="entry name" value="TRANSCRIPTIONAL REGULATOR RV3488"/>
    <property type="match status" value="1"/>
</dbReference>
<dbReference type="AlphaFoldDB" id="A0A9D1Y058"/>
<reference evidence="2" key="1">
    <citation type="journal article" date="2021" name="PeerJ">
        <title>Extensive microbial diversity within the chicken gut microbiome revealed by metagenomics and culture.</title>
        <authorList>
            <person name="Gilroy R."/>
            <person name="Ravi A."/>
            <person name="Getino M."/>
            <person name="Pursley I."/>
            <person name="Horton D.L."/>
            <person name="Alikhan N.F."/>
            <person name="Baker D."/>
            <person name="Gharbi K."/>
            <person name="Hall N."/>
            <person name="Watson M."/>
            <person name="Adriaenssens E.M."/>
            <person name="Foster-Nyarko E."/>
            <person name="Jarju S."/>
            <person name="Secka A."/>
            <person name="Antonio M."/>
            <person name="Oren A."/>
            <person name="Chaudhuri R.R."/>
            <person name="La Ragione R."/>
            <person name="Hildebrand F."/>
            <person name="Pallen M.J."/>
        </authorList>
    </citation>
    <scope>NUCLEOTIDE SEQUENCE</scope>
    <source>
        <strain evidence="2">ChiHecec2B26-7398</strain>
    </source>
</reference>
<reference evidence="2" key="2">
    <citation type="submission" date="2021-04" db="EMBL/GenBank/DDBJ databases">
        <authorList>
            <person name="Gilroy R."/>
        </authorList>
    </citation>
    <scope>NUCLEOTIDE SEQUENCE</scope>
    <source>
        <strain evidence="2">ChiHecec2B26-7398</strain>
    </source>
</reference>
<gene>
    <name evidence="2" type="ORF">H9846_03845</name>
</gene>
<dbReference type="SUPFAM" id="SSF46785">
    <property type="entry name" value="Winged helix' DNA-binding domain"/>
    <property type="match status" value="1"/>
</dbReference>
<protein>
    <submittedName>
        <fullName evidence="2">PadR family transcriptional regulator</fullName>
    </submittedName>
</protein>
<dbReference type="PANTHER" id="PTHR33169">
    <property type="entry name" value="PADR-FAMILY TRANSCRIPTIONAL REGULATOR"/>
    <property type="match status" value="1"/>
</dbReference>
<comment type="caution">
    <text evidence="2">The sequence shown here is derived from an EMBL/GenBank/DDBJ whole genome shotgun (WGS) entry which is preliminary data.</text>
</comment>
<dbReference type="Pfam" id="PF03551">
    <property type="entry name" value="PadR"/>
    <property type="match status" value="1"/>
</dbReference>
<dbReference type="InterPro" id="IPR036388">
    <property type="entry name" value="WH-like_DNA-bd_sf"/>
</dbReference>
<name>A0A9D1Y058_9FIRM</name>
<feature type="domain" description="Transcription regulator PadR N-terminal" evidence="1">
    <location>
        <begin position="27"/>
        <end position="98"/>
    </location>
</feature>
<dbReference type="InterPro" id="IPR005149">
    <property type="entry name" value="Tscrpt_reg_PadR_N"/>
</dbReference>
<dbReference type="Gene3D" id="1.10.10.10">
    <property type="entry name" value="Winged helix-like DNA-binding domain superfamily/Winged helix DNA-binding domain"/>
    <property type="match status" value="1"/>
</dbReference>
<dbReference type="Proteomes" id="UP000886751">
    <property type="component" value="Unassembled WGS sequence"/>
</dbReference>
<sequence length="129" mass="14772">MKPERTDNSTAKGMRDALKKATTEMLVLFMLRQKRMYTYQMAQEVDRLTQGVLTFNTMYLAVYRLQEGGYIEEAEKRIEDGRARIYLGITPAGQDYYARLHAEYGIFTAALEGLLARDGTLYPEADRGV</sequence>
<dbReference type="InterPro" id="IPR036390">
    <property type="entry name" value="WH_DNA-bd_sf"/>
</dbReference>
<evidence type="ECO:0000313" key="2">
    <source>
        <dbReference type="EMBL" id="HIX94572.1"/>
    </source>
</evidence>
<proteinExistence type="predicted"/>